<dbReference type="InterPro" id="IPR050909">
    <property type="entry name" value="Bact_Autotransporter_VF"/>
</dbReference>
<keyword evidence="8" id="KW-1185">Reference proteome</keyword>
<dbReference type="NCBIfam" id="TIGR01901">
    <property type="entry name" value="adhes_NPXG"/>
    <property type="match status" value="1"/>
</dbReference>
<gene>
    <name evidence="7" type="ORF">NX773_03390</name>
</gene>
<dbReference type="SUPFAM" id="SSF51126">
    <property type="entry name" value="Pectin lyase-like"/>
    <property type="match status" value="1"/>
</dbReference>
<dbReference type="Proteomes" id="UP001205861">
    <property type="component" value="Unassembled WGS sequence"/>
</dbReference>
<feature type="domain" description="Filamentous haemagglutinin FhaB/tRNA nuclease CdiA-like TPS" evidence="6">
    <location>
        <begin position="22"/>
        <end position="133"/>
    </location>
</feature>
<evidence type="ECO:0000256" key="3">
    <source>
        <dbReference type="ARBA" id="ARBA00022729"/>
    </source>
</evidence>
<keyword evidence="2" id="KW-0964">Secreted</keyword>
<dbReference type="Gene3D" id="2.160.20.10">
    <property type="entry name" value="Single-stranded right-handed beta-helix, Pectin lyase-like"/>
    <property type="match status" value="1"/>
</dbReference>
<feature type="compositionally biased region" description="Basic and acidic residues" evidence="4">
    <location>
        <begin position="1410"/>
        <end position="1420"/>
    </location>
</feature>
<dbReference type="PANTHER" id="PTHR12338">
    <property type="entry name" value="AUTOTRANSPORTER"/>
    <property type="match status" value="1"/>
</dbReference>
<dbReference type="RefSeq" id="WP_258854962.1">
    <property type="nucleotide sequence ID" value="NZ_JANUGV010000001.1"/>
</dbReference>
<evidence type="ECO:0000313" key="8">
    <source>
        <dbReference type="Proteomes" id="UP001205861"/>
    </source>
</evidence>
<organism evidence="7 8">
    <name type="scientific">Massilia solisilvae</name>
    <dbReference type="NCBI Taxonomy" id="1811225"/>
    <lineage>
        <taxon>Bacteria</taxon>
        <taxon>Pseudomonadati</taxon>
        <taxon>Pseudomonadota</taxon>
        <taxon>Betaproteobacteria</taxon>
        <taxon>Burkholderiales</taxon>
        <taxon>Oxalobacteraceae</taxon>
        <taxon>Telluria group</taxon>
        <taxon>Massilia</taxon>
    </lineage>
</organism>
<proteinExistence type="predicted"/>
<feature type="region of interest" description="Disordered" evidence="4">
    <location>
        <begin position="1375"/>
        <end position="1445"/>
    </location>
</feature>
<dbReference type="InterPro" id="IPR008638">
    <property type="entry name" value="FhaB/CdiA-like_TPS"/>
</dbReference>
<comment type="caution">
    <text evidence="7">The sequence shown here is derived from an EMBL/GenBank/DDBJ whole genome shotgun (WGS) entry which is preliminary data.</text>
</comment>
<feature type="chain" id="PRO_5046231780" evidence="5">
    <location>
        <begin position="25"/>
        <end position="1445"/>
    </location>
</feature>
<evidence type="ECO:0000256" key="2">
    <source>
        <dbReference type="ARBA" id="ARBA00022525"/>
    </source>
</evidence>
<dbReference type="PANTHER" id="PTHR12338:SF8">
    <property type="entry name" value="HEME_HEMOPEXIN-BINDING PROTEIN"/>
    <property type="match status" value="1"/>
</dbReference>
<dbReference type="Pfam" id="PF05860">
    <property type="entry name" value="TPS"/>
    <property type="match status" value="1"/>
</dbReference>
<dbReference type="InterPro" id="IPR011050">
    <property type="entry name" value="Pectin_lyase_fold/virulence"/>
</dbReference>
<evidence type="ECO:0000313" key="7">
    <source>
        <dbReference type="EMBL" id="MCS0607210.1"/>
    </source>
</evidence>
<reference evidence="7 8" key="1">
    <citation type="submission" date="2022-08" db="EMBL/GenBank/DDBJ databases">
        <title>Reclassification of Massilia species as members of the genera Telluria, Duganella, Pseudoduganella, Mokoshia gen. nov. and Zemynaea gen. nov. using orthogonal and non-orthogonal genome-based approaches.</title>
        <authorList>
            <person name="Bowman J.P."/>
        </authorList>
    </citation>
    <scope>NUCLEOTIDE SEQUENCE [LARGE SCALE GENOMIC DNA]</scope>
    <source>
        <strain evidence="7 8">JCM 31607</strain>
    </source>
</reference>
<evidence type="ECO:0000256" key="5">
    <source>
        <dbReference type="SAM" id="SignalP"/>
    </source>
</evidence>
<sequence length="1445" mass="143660">MTTTTIKRRLVPLLLAACFGAAVAAPTGQQVVAGQATFSQQGNVFSITNTPGTIINWQSFSINPGEITRFIQQGADSAVLNRIVGQDPSRILGALQSNGKVFLINPNGILFGRDSRVDVNGLVASTLNLPNADFLAGKKNFSAGPAAGEVRNEGTITTPSGGQVFLVAPNVTNSGIITSPQGEVVLAAGHSVQLVDSRDPDLHVVVSAPDDQAINLGQVVAQGGRVGIYGALVNQRGLVSANSAVVGENGKIVLKASRDTLLEQGSVTSATGAGRGGDVHLLGARVGLTGNAQVDASGAQGGGNVMVGGGWQGKDALLANASQTWMGKDARIKADATTQGNGGQVVLWSNDATGAYGSISARGGAVGGDGGKVETSGHSLDVSGLAVNAGAAKGKSGSWLLDPYDIEVVAAGATATPADVAAFGSGPASGVAKIAPSVLQGTGTNIMLQAQNDLTITDALSGSADVTGYANHNINVNANVSANGSVLFAAGNGINLNSAAKISSQNYVDLIADQMTLAGNIGGINGRNPVISFASHTPSRQIVVGSGSGNGSSLWLDAAALARFSAYELNIGTSANTGGVNISSALNTSAHLSLDSSGPIAVNAPVSLGSSSNFLATLHGSRGTTLDMAGAVTAGAVYLTGDGLRISKPITANTVKAMPHSPDAPITLGQFGEGTFGLDQSMLGQINTPDLTIGGLPGFFAGLSVSSALDLTSHPFGKLTLDAGGAALALSAPLTMPSGVLSLKSNLAVAQGEAGALNVDQLVVKGNYVALMAPNTINKVAGASTAGPFMLNTAGDVHVGDVGGMSGISASTSGMRITSGGALTLDRTLSAPESMVSLQAAGIGGAGTIRAGQLDMYSTNGVGSASAPLNTEVAVLRVSNNQTGSKLVNIRNTGDLIVWGAYQSSASDSDNSGSLAIAATGTMTVPKISSAPTLSATAISSPGDGRVHTESGNISLTAQSGMTIGGEVSTKSGNIDLKVNSGAIEVHDGALVASVSGDITVAATSSTIATGAFQAAPGKLHLPSGSSGTPTPTPTPPTVDQCVANPAASGCAAVIEDARKTCAANPNGANCAAVMPKIDECKANPSATGCDVVIKQDQVQQCVANPTGASCTGSADYCAANPTFPGCAALNDKRGQIDACIANPKGAGCSLVLPTFDVCTAKPDTYGCATVVKEHDKVAACARTPGDPACASVLPSPEVCKNDASVFGCTAVLERLKFVACVANPNGAGCDAILPPLDVCKTDKTKEGCGAVIGKTFDYCLSNPGDARCVGVLPTISQCVSDKTVAGCTAVLPTMTQCIASPTLQGCGVILPKLEVCAANPNQQGCEAVLPKPDFCATHPADPTCVVFNPNPTTGSTEKEKAPVADAVQTTVTLINSSTQGKTSPATGGGGSSTPQAGPPAAGGGSSGGDADKPSEKQSDKQSGPAGSENTGAKNEKPATKTYCN</sequence>
<accession>A0ABT2BFB3</accession>
<evidence type="ECO:0000259" key="6">
    <source>
        <dbReference type="SMART" id="SM00912"/>
    </source>
</evidence>
<comment type="subcellular location">
    <subcellularLocation>
        <location evidence="1">Secreted</location>
    </subcellularLocation>
</comment>
<protein>
    <submittedName>
        <fullName evidence="7">Filamentous hemagglutinin N-terminal domain-containing protein</fullName>
    </submittedName>
</protein>
<dbReference type="SMART" id="SM00912">
    <property type="entry name" value="Haemagg_act"/>
    <property type="match status" value="1"/>
</dbReference>
<feature type="signal peptide" evidence="5">
    <location>
        <begin position="1"/>
        <end position="24"/>
    </location>
</feature>
<dbReference type="InterPro" id="IPR012334">
    <property type="entry name" value="Pectin_lyas_fold"/>
</dbReference>
<dbReference type="EMBL" id="JANUGV010000001">
    <property type="protein sequence ID" value="MCS0607210.1"/>
    <property type="molecule type" value="Genomic_DNA"/>
</dbReference>
<evidence type="ECO:0000256" key="1">
    <source>
        <dbReference type="ARBA" id="ARBA00004613"/>
    </source>
</evidence>
<evidence type="ECO:0000256" key="4">
    <source>
        <dbReference type="SAM" id="MobiDB-lite"/>
    </source>
</evidence>
<keyword evidence="3 5" id="KW-0732">Signal</keyword>
<name>A0ABT2BFB3_9BURK</name>